<evidence type="ECO:0000256" key="2">
    <source>
        <dbReference type="ARBA" id="ARBA00004191"/>
    </source>
</evidence>
<dbReference type="GO" id="GO:0071555">
    <property type="term" value="P:cell wall organization"/>
    <property type="evidence" value="ECO:0007669"/>
    <property type="project" value="TreeGrafter"/>
</dbReference>
<dbReference type="Proteomes" id="UP000324897">
    <property type="component" value="Unassembled WGS sequence"/>
</dbReference>
<dbReference type="PANTHER" id="PTHR21562:SF80">
    <property type="entry name" value="PECTIN ACETYLESTERASE"/>
    <property type="match status" value="1"/>
</dbReference>
<comment type="subcellular location">
    <subcellularLocation>
        <location evidence="2">Secreted</location>
        <location evidence="2">Cell wall</location>
    </subcellularLocation>
</comment>
<comment type="caution">
    <text evidence="6">The sequence shown here is derived from an EMBL/GenBank/DDBJ whole genome shotgun (WGS) entry which is preliminary data.</text>
</comment>
<keyword evidence="4" id="KW-0964">Secreted</keyword>
<keyword evidence="4" id="KW-0134">Cell wall</keyword>
<protein>
    <recommendedName>
        <fullName evidence="8">Pectin acetylesterase</fullName>
    </recommendedName>
</protein>
<evidence type="ECO:0000313" key="6">
    <source>
        <dbReference type="EMBL" id="TVU21143.1"/>
    </source>
</evidence>
<evidence type="ECO:0000256" key="1">
    <source>
        <dbReference type="ARBA" id="ARBA00003534"/>
    </source>
</evidence>
<sequence>MIRRTGITRPWPALVIVVLVLAGSCCFVESEPAADEAVVKGARRRRRAAAAAPPVTMVPITILRSAVDQGAVCMDGTPPAFHFDPGSGAGNNSWIVNLEGGGWCNNVRACQFRKTSRRGSSDLMEKEIPFAGIMSNSPADNPDFYNWNRANGFYFRGQRIWDATIRHLLSIGMASANQVLLSGCSAGGLAAILHCDEFRAFFPPSTTVKCLADAGLFLDAYVHALSVDVSGGRSLRSYYSDIVAMQSVAPNLPPTCTNQLDATSCFFPQNLIDGIQTPIFLLNAAYDAWQIQESLAPNAADPSGAWRACKFNRSACNASQMKFLQDFRDQMVASVSGFSNSKSNGLFVNSCFAHCQSELPATWNNAPGGSPAIQNKGIAKSVGDWYFDRAEGLAQKTGCCCCAEVSPSPAEADVLGGGAAGGPRRRRAASVMVPITILKSAVDEGAVCMDGTPPAYHLDPGSGAGKNNWIVNLEGGGWCNNARTCRGTKQSGRGSSDHMDKQIPFTGIMSSSPVANPDFYSWNRVKIRYCDGGSFAGDTYDKNTGINFRGQRIWNATIRHLLSIGMASANQVLLTGCSSGGLAVILHCDEFSAFFPPGRGTTVKCLADAGLYLDAVDVSGGRSLRSYFGDIVAMQGIARTLPSACTTRLDATSCFFPQNIIDGIKTPIFLLNAAYDFIQIVLSLAPDRADPSGAWKACKSNRSSCNASQMKFLQDFRDQMVASVKGFSGSNRNGLFIDSCFAHCQSELPGTWNNPAGGPPTIQNKGIARSVGDWYFDRAEVKAIDCGYPCGKNCHTSYKNSVVHMEECISNCSDGI</sequence>
<dbReference type="AlphaFoldDB" id="A0A5J9UBV3"/>
<evidence type="ECO:0000256" key="4">
    <source>
        <dbReference type="ARBA" id="ARBA00022512"/>
    </source>
</evidence>
<feature type="signal peptide" evidence="5">
    <location>
        <begin position="1"/>
        <end position="30"/>
    </location>
</feature>
<dbReference type="InterPro" id="IPR004963">
    <property type="entry name" value="PAE/NOTUM"/>
</dbReference>
<dbReference type="SUPFAM" id="SSF53474">
    <property type="entry name" value="alpha/beta-Hydrolases"/>
    <property type="match status" value="1"/>
</dbReference>
<gene>
    <name evidence="6" type="ORF">EJB05_30764</name>
</gene>
<keyword evidence="7" id="KW-1185">Reference proteome</keyword>
<evidence type="ECO:0000313" key="7">
    <source>
        <dbReference type="Proteomes" id="UP000324897"/>
    </source>
</evidence>
<dbReference type="Gramene" id="TVU21143">
    <property type="protein sequence ID" value="TVU21143"/>
    <property type="gene ID" value="EJB05_30764"/>
</dbReference>
<dbReference type="OrthoDB" id="2015280at2759"/>
<feature type="chain" id="PRO_5023842590" description="Pectin acetylesterase" evidence="5">
    <location>
        <begin position="31"/>
        <end position="816"/>
    </location>
</feature>
<evidence type="ECO:0008006" key="8">
    <source>
        <dbReference type="Google" id="ProtNLM"/>
    </source>
</evidence>
<comment type="function">
    <text evidence="1">Hydrolyzes acetyl esters in homogalacturonan regions of pectin. In type I primary cell wall, galacturonic acid residues of pectin can be acetylated at the O-2 and O-3 positions. Decreasing the degree of acetylation of pectin gels in vitro alters their physical properties.</text>
</comment>
<reference evidence="6 7" key="1">
    <citation type="journal article" date="2019" name="Sci. Rep.">
        <title>A high-quality genome of Eragrostis curvula grass provides insights into Poaceae evolution and supports new strategies to enhance forage quality.</title>
        <authorList>
            <person name="Carballo J."/>
            <person name="Santos B.A.C.M."/>
            <person name="Zappacosta D."/>
            <person name="Garbus I."/>
            <person name="Selva J.P."/>
            <person name="Gallo C.A."/>
            <person name="Diaz A."/>
            <person name="Albertini E."/>
            <person name="Caccamo M."/>
            <person name="Echenique V."/>
        </authorList>
    </citation>
    <scope>NUCLEOTIDE SEQUENCE [LARGE SCALE GENOMIC DNA]</scope>
    <source>
        <strain evidence="7">cv. Victoria</strain>
        <tissue evidence="6">Leaf</tissue>
    </source>
</reference>
<proteinExistence type="inferred from homology"/>
<keyword evidence="5" id="KW-0732">Signal</keyword>
<organism evidence="6 7">
    <name type="scientific">Eragrostis curvula</name>
    <name type="common">weeping love grass</name>
    <dbReference type="NCBI Taxonomy" id="38414"/>
    <lineage>
        <taxon>Eukaryota</taxon>
        <taxon>Viridiplantae</taxon>
        <taxon>Streptophyta</taxon>
        <taxon>Embryophyta</taxon>
        <taxon>Tracheophyta</taxon>
        <taxon>Spermatophyta</taxon>
        <taxon>Magnoliopsida</taxon>
        <taxon>Liliopsida</taxon>
        <taxon>Poales</taxon>
        <taxon>Poaceae</taxon>
        <taxon>PACMAD clade</taxon>
        <taxon>Chloridoideae</taxon>
        <taxon>Eragrostideae</taxon>
        <taxon>Eragrostidinae</taxon>
        <taxon>Eragrostis</taxon>
    </lineage>
</organism>
<dbReference type="EMBL" id="RWGY01000026">
    <property type="protein sequence ID" value="TVU21143.1"/>
    <property type="molecule type" value="Genomic_DNA"/>
</dbReference>
<dbReference type="GO" id="GO:0052793">
    <property type="term" value="F:pectin acetylesterase activity"/>
    <property type="evidence" value="ECO:0007669"/>
    <property type="project" value="TreeGrafter"/>
</dbReference>
<evidence type="ECO:0000256" key="5">
    <source>
        <dbReference type="SAM" id="SignalP"/>
    </source>
</evidence>
<dbReference type="GO" id="GO:0009505">
    <property type="term" value="C:plant-type cell wall"/>
    <property type="evidence" value="ECO:0007669"/>
    <property type="project" value="TreeGrafter"/>
</dbReference>
<evidence type="ECO:0000256" key="3">
    <source>
        <dbReference type="ARBA" id="ARBA00005784"/>
    </source>
</evidence>
<dbReference type="InterPro" id="IPR029058">
    <property type="entry name" value="AB_hydrolase_fold"/>
</dbReference>
<accession>A0A5J9UBV3</accession>
<comment type="similarity">
    <text evidence="3">Belongs to the pectinacetylesterase family.</text>
</comment>
<name>A0A5J9UBV3_9POAL</name>
<dbReference type="Pfam" id="PF03283">
    <property type="entry name" value="PAE"/>
    <property type="match status" value="3"/>
</dbReference>
<dbReference type="PANTHER" id="PTHR21562">
    <property type="entry name" value="NOTUM-RELATED"/>
    <property type="match status" value="1"/>
</dbReference>
<dbReference type="PROSITE" id="PS51257">
    <property type="entry name" value="PROKAR_LIPOPROTEIN"/>
    <property type="match status" value="1"/>
</dbReference>